<keyword evidence="1" id="KW-0479">Metal-binding</keyword>
<evidence type="ECO:0000313" key="5">
    <source>
        <dbReference type="Proteomes" id="UP000054636"/>
    </source>
</evidence>
<feature type="domain" description="SWIM-type" evidence="3">
    <location>
        <begin position="82"/>
        <end position="114"/>
    </location>
</feature>
<sequence length="252" mass="28518">MLDNGIRTSAPFNALYSIAVVEMERLVERNRNLEEWQKDHRDLTPYAKKLWEQEKNLSGQYLVVRSSSSMSYVLYTGSSRAIQVQMDPPSCTCTTFDQMRIACRHIIAQFQERGDIEHSKLAFHKSYLVSSYRDAFGGKAVSLPVRDIDSGDSPVLPLPYYKQAGRRITRRIASAGEDSNTRKSTYRCKNCSEVGHNKRTCRRHANESDESNDQLIARLVPLPPVATAEAPSQYGDDQSSTSDRLSLDFILS</sequence>
<dbReference type="GO" id="GO:0008270">
    <property type="term" value="F:zinc ion binding"/>
    <property type="evidence" value="ECO:0007669"/>
    <property type="project" value="UniProtKB-KW"/>
</dbReference>
<accession>A0A0W8D9C0</accession>
<name>A0A0W8D9C0_PHYNI</name>
<evidence type="ECO:0000259" key="3">
    <source>
        <dbReference type="PROSITE" id="PS50966"/>
    </source>
</evidence>
<evidence type="ECO:0000313" key="4">
    <source>
        <dbReference type="EMBL" id="KUF92948.1"/>
    </source>
</evidence>
<keyword evidence="1" id="KW-0862">Zinc</keyword>
<keyword evidence="1" id="KW-0863">Zinc-finger</keyword>
<dbReference type="InterPro" id="IPR007527">
    <property type="entry name" value="Znf_SWIM"/>
</dbReference>
<proteinExistence type="predicted"/>
<evidence type="ECO:0000256" key="1">
    <source>
        <dbReference type="PROSITE-ProRule" id="PRU00325"/>
    </source>
</evidence>
<reference evidence="4 5" key="1">
    <citation type="submission" date="2015-11" db="EMBL/GenBank/DDBJ databases">
        <title>Genomes and virulence difference between two physiological races of Phytophthora nicotianae.</title>
        <authorList>
            <person name="Liu H."/>
            <person name="Ma X."/>
            <person name="Yu H."/>
            <person name="Fang D."/>
            <person name="Li Y."/>
            <person name="Wang X."/>
            <person name="Wang W."/>
            <person name="Dong Y."/>
            <person name="Xiao B."/>
        </authorList>
    </citation>
    <scope>NUCLEOTIDE SEQUENCE [LARGE SCALE GENOMIC DNA]</scope>
    <source>
        <strain evidence="5">race 1</strain>
    </source>
</reference>
<dbReference type="GO" id="GO:0003676">
    <property type="term" value="F:nucleic acid binding"/>
    <property type="evidence" value="ECO:0007669"/>
    <property type="project" value="InterPro"/>
</dbReference>
<dbReference type="Pfam" id="PF04434">
    <property type="entry name" value="SWIM"/>
    <property type="match status" value="1"/>
</dbReference>
<dbReference type="EMBL" id="LNFP01000428">
    <property type="protein sequence ID" value="KUF92948.1"/>
    <property type="molecule type" value="Genomic_DNA"/>
</dbReference>
<dbReference type="SUPFAM" id="SSF57756">
    <property type="entry name" value="Retrovirus zinc finger-like domains"/>
    <property type="match status" value="1"/>
</dbReference>
<feature type="compositionally biased region" description="Polar residues" evidence="2">
    <location>
        <begin position="235"/>
        <end position="244"/>
    </location>
</feature>
<dbReference type="Proteomes" id="UP000054636">
    <property type="component" value="Unassembled WGS sequence"/>
</dbReference>
<dbReference type="AlphaFoldDB" id="A0A0W8D9C0"/>
<dbReference type="PROSITE" id="PS50966">
    <property type="entry name" value="ZF_SWIM"/>
    <property type="match status" value="1"/>
</dbReference>
<organism evidence="4 5">
    <name type="scientific">Phytophthora nicotianae</name>
    <name type="common">Potato buckeye rot agent</name>
    <name type="synonym">Phytophthora parasitica</name>
    <dbReference type="NCBI Taxonomy" id="4792"/>
    <lineage>
        <taxon>Eukaryota</taxon>
        <taxon>Sar</taxon>
        <taxon>Stramenopiles</taxon>
        <taxon>Oomycota</taxon>
        <taxon>Peronosporomycetes</taxon>
        <taxon>Peronosporales</taxon>
        <taxon>Peronosporaceae</taxon>
        <taxon>Phytophthora</taxon>
    </lineage>
</organism>
<comment type="caution">
    <text evidence="4">The sequence shown here is derived from an EMBL/GenBank/DDBJ whole genome shotgun (WGS) entry which is preliminary data.</text>
</comment>
<feature type="region of interest" description="Disordered" evidence="2">
    <location>
        <begin position="227"/>
        <end position="252"/>
    </location>
</feature>
<protein>
    <submittedName>
        <fullName evidence="4">Lipoyl synthase</fullName>
    </submittedName>
</protein>
<gene>
    <name evidence="4" type="ORF">AM588_10003882</name>
</gene>
<dbReference type="InterPro" id="IPR036875">
    <property type="entry name" value="Znf_CCHC_sf"/>
</dbReference>
<evidence type="ECO:0000256" key="2">
    <source>
        <dbReference type="SAM" id="MobiDB-lite"/>
    </source>
</evidence>